<dbReference type="HOGENOM" id="CLU_2771174_0_0_5"/>
<evidence type="ECO:0000313" key="3">
    <source>
        <dbReference type="Proteomes" id="UP000029492"/>
    </source>
</evidence>
<proteinExistence type="predicted"/>
<dbReference type="STRING" id="693986.MOC_2331"/>
<sequence>MIAPPRGSRGGRIDPPGLRRRADAETGLADGRHPRAGTSSGALDSLEAHPRDRLNFRMVRLRQGSLNAN</sequence>
<accession>A0A089NQ84</accession>
<evidence type="ECO:0000256" key="1">
    <source>
        <dbReference type="SAM" id="MobiDB-lite"/>
    </source>
</evidence>
<name>A0A089NQ84_9HYPH</name>
<dbReference type="EMBL" id="CP003811">
    <property type="protein sequence ID" value="AIQ90086.1"/>
    <property type="molecule type" value="Genomic_DNA"/>
</dbReference>
<feature type="region of interest" description="Disordered" evidence="1">
    <location>
        <begin position="1"/>
        <end position="52"/>
    </location>
</feature>
<gene>
    <name evidence="2" type="ORF">MOC_2331</name>
</gene>
<dbReference type="KEGG" id="mor:MOC_2331"/>
<keyword evidence="3" id="KW-1185">Reference proteome</keyword>
<reference evidence="2 3" key="1">
    <citation type="journal article" date="2014" name="PLoS ONE">
        <title>Genome Information of Methylobacterium oryzae, a Plant-Probiotic Methylotroph in the Phyllosphere.</title>
        <authorList>
            <person name="Kwak M.J."/>
            <person name="Jeong H."/>
            <person name="Madhaiyan M."/>
            <person name="Lee Y."/>
            <person name="Sa T.M."/>
            <person name="Oh T.K."/>
            <person name="Kim J.F."/>
        </authorList>
    </citation>
    <scope>NUCLEOTIDE SEQUENCE [LARGE SCALE GENOMIC DNA]</scope>
    <source>
        <strain evidence="2 3">CBMB20</strain>
    </source>
</reference>
<dbReference type="AlphaFoldDB" id="A0A089NQ84"/>
<organism evidence="2 3">
    <name type="scientific">Methylobacterium oryzae CBMB20</name>
    <dbReference type="NCBI Taxonomy" id="693986"/>
    <lineage>
        <taxon>Bacteria</taxon>
        <taxon>Pseudomonadati</taxon>
        <taxon>Pseudomonadota</taxon>
        <taxon>Alphaproteobacteria</taxon>
        <taxon>Hyphomicrobiales</taxon>
        <taxon>Methylobacteriaceae</taxon>
        <taxon>Methylobacterium</taxon>
    </lineage>
</organism>
<dbReference type="Proteomes" id="UP000029492">
    <property type="component" value="Chromosome"/>
</dbReference>
<evidence type="ECO:0000313" key="2">
    <source>
        <dbReference type="EMBL" id="AIQ90086.1"/>
    </source>
</evidence>
<protein>
    <submittedName>
        <fullName evidence="2">Protein of unassigned function</fullName>
    </submittedName>
</protein>